<dbReference type="InterPro" id="IPR038765">
    <property type="entry name" value="Papain-like_cys_pep_sf"/>
</dbReference>
<keyword evidence="1 4" id="KW-0645">Protease</keyword>
<dbReference type="Gene3D" id="3.90.70.10">
    <property type="entry name" value="Cysteine proteinases"/>
    <property type="match status" value="1"/>
</dbReference>
<dbReference type="InterPro" id="IPR004134">
    <property type="entry name" value="Peptidase_C1B"/>
</dbReference>
<gene>
    <name evidence="6" type="ORF">HIJ39_13390</name>
</gene>
<evidence type="ECO:0000256" key="1">
    <source>
        <dbReference type="ARBA" id="ARBA00022670"/>
    </source>
</evidence>
<evidence type="ECO:0000313" key="7">
    <source>
        <dbReference type="Proteomes" id="UP000533476"/>
    </source>
</evidence>
<dbReference type="CDD" id="cd00585">
    <property type="entry name" value="Peptidase_C1B"/>
    <property type="match status" value="1"/>
</dbReference>
<dbReference type="PANTHER" id="PTHR10363:SF2">
    <property type="entry name" value="BLEOMYCIN HYDROLASE"/>
    <property type="match status" value="1"/>
</dbReference>
<evidence type="ECO:0000313" key="6">
    <source>
        <dbReference type="EMBL" id="NMP23333.1"/>
    </source>
</evidence>
<keyword evidence="2 4" id="KW-0378">Hydrolase</keyword>
<dbReference type="PIRSF" id="PIRSF005700">
    <property type="entry name" value="PepC"/>
    <property type="match status" value="1"/>
</dbReference>
<dbReference type="AlphaFoldDB" id="A0A7Y0L4T7"/>
<dbReference type="InterPro" id="IPR000169">
    <property type="entry name" value="Pept_cys_AS"/>
</dbReference>
<keyword evidence="3 4" id="KW-0788">Thiol protease</keyword>
<comment type="caution">
    <text evidence="6">The sequence shown here is derived from an EMBL/GenBank/DDBJ whole genome shotgun (WGS) entry which is preliminary data.</text>
</comment>
<feature type="active site" evidence="5">
    <location>
        <position position="66"/>
    </location>
</feature>
<feature type="active site" evidence="5">
    <location>
        <position position="357"/>
    </location>
</feature>
<organism evidence="6 7">
    <name type="scientific">Sulfobacillus harzensis</name>
    <dbReference type="NCBI Taxonomy" id="2729629"/>
    <lineage>
        <taxon>Bacteria</taxon>
        <taxon>Bacillati</taxon>
        <taxon>Bacillota</taxon>
        <taxon>Clostridia</taxon>
        <taxon>Eubacteriales</taxon>
        <taxon>Clostridiales Family XVII. Incertae Sedis</taxon>
        <taxon>Sulfobacillus</taxon>
    </lineage>
</organism>
<evidence type="ECO:0000256" key="2">
    <source>
        <dbReference type="ARBA" id="ARBA00022801"/>
    </source>
</evidence>
<feature type="active site" evidence="5">
    <location>
        <position position="378"/>
    </location>
</feature>
<dbReference type="PANTHER" id="PTHR10363">
    <property type="entry name" value="BLEOMYCIN HYDROLASE"/>
    <property type="match status" value="1"/>
</dbReference>
<keyword evidence="4" id="KW-0031">Aminopeptidase</keyword>
<protein>
    <recommendedName>
        <fullName evidence="4">Aminopeptidase</fullName>
    </recommendedName>
</protein>
<evidence type="ECO:0000256" key="4">
    <source>
        <dbReference type="PIRNR" id="PIRNR005700"/>
    </source>
</evidence>
<proteinExistence type="inferred from homology"/>
<evidence type="ECO:0000256" key="5">
    <source>
        <dbReference type="PIRSR" id="PIRSR005700-1"/>
    </source>
</evidence>
<dbReference type="GO" id="GO:0070005">
    <property type="term" value="F:cysteine-type aminopeptidase activity"/>
    <property type="evidence" value="ECO:0007669"/>
    <property type="project" value="InterPro"/>
</dbReference>
<dbReference type="GO" id="GO:0009636">
    <property type="term" value="P:response to toxic substance"/>
    <property type="evidence" value="ECO:0007669"/>
    <property type="project" value="TreeGrafter"/>
</dbReference>
<dbReference type="GO" id="GO:0005737">
    <property type="term" value="C:cytoplasm"/>
    <property type="evidence" value="ECO:0007669"/>
    <property type="project" value="TreeGrafter"/>
</dbReference>
<name>A0A7Y0L4T7_9FIRM</name>
<keyword evidence="7" id="KW-1185">Reference proteome</keyword>
<reference evidence="6 7" key="1">
    <citation type="submission" date="2020-04" db="EMBL/GenBank/DDBJ databases">
        <authorList>
            <person name="Zhang R."/>
            <person name="Schippers A."/>
        </authorList>
    </citation>
    <scope>NUCLEOTIDE SEQUENCE [LARGE SCALE GENOMIC DNA]</scope>
    <source>
        <strain evidence="6 7">DSM 109850</strain>
    </source>
</reference>
<dbReference type="Pfam" id="PF03051">
    <property type="entry name" value="Peptidase_C1_2"/>
    <property type="match status" value="1"/>
</dbReference>
<comment type="similarity">
    <text evidence="4">Belongs to the peptidase C1 family.</text>
</comment>
<dbReference type="GO" id="GO:0043418">
    <property type="term" value="P:homocysteine catabolic process"/>
    <property type="evidence" value="ECO:0007669"/>
    <property type="project" value="TreeGrafter"/>
</dbReference>
<dbReference type="PROSITE" id="PS00639">
    <property type="entry name" value="THIOL_PROTEASE_HIS"/>
    <property type="match status" value="1"/>
</dbReference>
<dbReference type="GO" id="GO:0006508">
    <property type="term" value="P:proteolysis"/>
    <property type="evidence" value="ECO:0007669"/>
    <property type="project" value="UniProtKB-KW"/>
</dbReference>
<evidence type="ECO:0000256" key="3">
    <source>
        <dbReference type="ARBA" id="ARBA00022807"/>
    </source>
</evidence>
<dbReference type="EMBL" id="JABBVZ010000048">
    <property type="protein sequence ID" value="NMP23333.1"/>
    <property type="molecule type" value="Genomic_DNA"/>
</dbReference>
<sequence length="436" mass="49699">MASSDLIHWRADFQEEPLRQVIANAIIKNGVQAVAQKRQRVAEMTYTFSHQIQTGAITNQKQSGRCWLFAGLNVMRKPMADRLHVKDFELSQAYMMFYDKLEKANYFLESIMATMDEPVDGRLVSWLLQAPLQDGGQWDMFVNLVEKYGVVPKWVMPESFHSSNSRAMNQLMTAKLREDAARLRALARTPDQMREAKNTMMGEIYGMLAHFLGEPPERFVFTYEDDDHQFHDEGLLTPHEFLARFNSVDLNQYVSVINAPTPDKPFNQTYTVDYLGNVVGGRSVLYLNLPVEEFKALAQRQLEDGEPVWFGCDVGKMSDRESGILDVDQYAYDAALGVTLGLTKAERLMYGESLMTHAMVLTGVNVADGQPNRWKVENSWGPDAGNRGFFVMSDAWFNEYMYQVVVQRKYLSQAQLQALETPARHLPPWDPMGSLA</sequence>
<dbReference type="PROSITE" id="PS00139">
    <property type="entry name" value="THIOL_PROTEASE_CYS"/>
    <property type="match status" value="1"/>
</dbReference>
<accession>A0A7Y0L4T7</accession>
<dbReference type="SUPFAM" id="SSF54001">
    <property type="entry name" value="Cysteine proteinases"/>
    <property type="match status" value="1"/>
</dbReference>
<dbReference type="Proteomes" id="UP000533476">
    <property type="component" value="Unassembled WGS sequence"/>
</dbReference>
<dbReference type="InterPro" id="IPR025660">
    <property type="entry name" value="Pept_his_AS"/>
</dbReference>